<keyword evidence="1" id="KW-0812">Transmembrane</keyword>
<evidence type="ECO:0000256" key="1">
    <source>
        <dbReference type="SAM" id="Phobius"/>
    </source>
</evidence>
<feature type="chain" id="PRO_5034698135" description="Ig-like domain-containing protein" evidence="2">
    <location>
        <begin position="21"/>
        <end position="384"/>
    </location>
</feature>
<evidence type="ECO:0000256" key="2">
    <source>
        <dbReference type="SAM" id="SignalP"/>
    </source>
</evidence>
<organism evidence="3 4">
    <name type="scientific">Eptatretus burgeri</name>
    <name type="common">Inshore hagfish</name>
    <dbReference type="NCBI Taxonomy" id="7764"/>
    <lineage>
        <taxon>Eukaryota</taxon>
        <taxon>Metazoa</taxon>
        <taxon>Chordata</taxon>
        <taxon>Craniata</taxon>
        <taxon>Vertebrata</taxon>
        <taxon>Cyclostomata</taxon>
        <taxon>Myxini</taxon>
        <taxon>Myxiniformes</taxon>
        <taxon>Myxinidae</taxon>
        <taxon>Eptatretinae</taxon>
        <taxon>Eptatretus</taxon>
    </lineage>
</organism>
<keyword evidence="4" id="KW-1185">Reference proteome</keyword>
<feature type="signal peptide" evidence="2">
    <location>
        <begin position="1"/>
        <end position="20"/>
    </location>
</feature>
<sequence>MFSTMGYFLLLLLVIDYVSGHTSNSIEKLTVAEGQTAKMDCVGQRSFSQHDSFRWKWIPDSPTCNVHMEPHKKFHGRMLHRWEPPTLCMLELRNLSWSDSGKLHLIVNGIQRNVHLMVKRACDSFPWIRADPPGPADDETDVRLLCEAPQANHDSTSRRGTHWTFNGKALPTGVSRKGDGSTLLIQAPHTKHFGLYVCSLGRPGTRSAEFCFSFVGSSNEEEDCINVTRKARPKAHLPPAPRNNYHDIKKATTHMIVYVAVAAVSLLLAVIVTAYVVLRRNRRNLRNRATEPNKDNAYESMQREMAAGRVPATDGQNPIYENIDSVMKGNSKKTGDHDLSVYEIMKHSSHQDVGLGTGPSLFHVQNTTNPTCDDVTTFIIDEQL</sequence>
<protein>
    <recommendedName>
        <fullName evidence="5">Ig-like domain-containing protein</fullName>
    </recommendedName>
</protein>
<dbReference type="InterPro" id="IPR036179">
    <property type="entry name" value="Ig-like_dom_sf"/>
</dbReference>
<reference evidence="3" key="1">
    <citation type="submission" date="2025-08" db="UniProtKB">
        <authorList>
            <consortium name="Ensembl"/>
        </authorList>
    </citation>
    <scope>IDENTIFICATION</scope>
</reference>
<dbReference type="SUPFAM" id="SSF48726">
    <property type="entry name" value="Immunoglobulin"/>
    <property type="match status" value="2"/>
</dbReference>
<proteinExistence type="predicted"/>
<evidence type="ECO:0000313" key="3">
    <source>
        <dbReference type="Ensembl" id="ENSEBUP00000000945.1"/>
    </source>
</evidence>
<keyword evidence="1" id="KW-1133">Transmembrane helix</keyword>
<dbReference type="Ensembl" id="ENSEBUT00000001257.1">
    <property type="protein sequence ID" value="ENSEBUP00000000945.1"/>
    <property type="gene ID" value="ENSEBUG00000000932.1"/>
</dbReference>
<dbReference type="InterPro" id="IPR013783">
    <property type="entry name" value="Ig-like_fold"/>
</dbReference>
<reference evidence="3" key="2">
    <citation type="submission" date="2025-09" db="UniProtKB">
        <authorList>
            <consortium name="Ensembl"/>
        </authorList>
    </citation>
    <scope>IDENTIFICATION</scope>
</reference>
<keyword evidence="1" id="KW-0472">Membrane</keyword>
<dbReference type="AlphaFoldDB" id="A0A8C4N3M3"/>
<feature type="transmembrane region" description="Helical" evidence="1">
    <location>
        <begin position="255"/>
        <end position="278"/>
    </location>
</feature>
<dbReference type="Proteomes" id="UP000694388">
    <property type="component" value="Unplaced"/>
</dbReference>
<keyword evidence="2" id="KW-0732">Signal</keyword>
<accession>A0A8C4N3M3</accession>
<dbReference type="Gene3D" id="2.60.40.10">
    <property type="entry name" value="Immunoglobulins"/>
    <property type="match status" value="1"/>
</dbReference>
<evidence type="ECO:0008006" key="5">
    <source>
        <dbReference type="Google" id="ProtNLM"/>
    </source>
</evidence>
<evidence type="ECO:0000313" key="4">
    <source>
        <dbReference type="Proteomes" id="UP000694388"/>
    </source>
</evidence>
<name>A0A8C4N3M3_EPTBU</name>